<name>A0A8X8KF69_ACIGI</name>
<sequence>MAKFEKKLLSPRLAILSKCKYSNSYNLCFQLCPFYYAHELIDSNISFEGLELPSPFLKDLLGLTLVFDENECDAFNGCFTIKSIHNPVDLYQLAFIESRDGYLKVIAKIKIDFEFEQFDDFENLELVINATVASQIL</sequence>
<evidence type="ECO:0000313" key="1">
    <source>
        <dbReference type="EMBL" id="MCF0265570.1"/>
    </source>
</evidence>
<organism evidence="1 2">
    <name type="scientific">Acinetobacter guillouiae</name>
    <name type="common">Acinetobacter genomosp. 11</name>
    <dbReference type="NCBI Taxonomy" id="106649"/>
    <lineage>
        <taxon>Bacteria</taxon>
        <taxon>Pseudomonadati</taxon>
        <taxon>Pseudomonadota</taxon>
        <taxon>Gammaproteobacteria</taxon>
        <taxon>Moraxellales</taxon>
        <taxon>Moraxellaceae</taxon>
        <taxon>Acinetobacter</taxon>
    </lineage>
</organism>
<proteinExistence type="predicted"/>
<accession>A0A8X8KF69</accession>
<comment type="caution">
    <text evidence="1">The sequence shown here is derived from an EMBL/GenBank/DDBJ whole genome shotgun (WGS) entry which is preliminary data.</text>
</comment>
<dbReference type="RefSeq" id="WP_105712450.1">
    <property type="nucleotide sequence ID" value="NZ_BKVV01000086.1"/>
</dbReference>
<reference evidence="1" key="1">
    <citation type="submission" date="2021-07" db="EMBL/GenBank/DDBJ databases">
        <authorList>
            <person name="Fernandez M."/>
            <person name="Pereira P."/>
            <person name="Torres Tejerizo G.A."/>
            <person name="Gonzalez P."/>
            <person name="Agostini E."/>
        </authorList>
    </citation>
    <scope>NUCLEOTIDE SEQUENCE</scope>
    <source>
        <strain evidence="1">SFC 500-1A</strain>
    </source>
</reference>
<dbReference type="AlphaFoldDB" id="A0A8X8KF69"/>
<evidence type="ECO:0000313" key="2">
    <source>
        <dbReference type="Proteomes" id="UP000887320"/>
    </source>
</evidence>
<dbReference type="Proteomes" id="UP000887320">
    <property type="component" value="Unassembled WGS sequence"/>
</dbReference>
<dbReference type="EMBL" id="JAHWXT010000004">
    <property type="protein sequence ID" value="MCF0265570.1"/>
    <property type="molecule type" value="Genomic_DNA"/>
</dbReference>
<gene>
    <name evidence="1" type="ORF">KW868_14045</name>
</gene>
<protein>
    <submittedName>
        <fullName evidence="1">Uncharacterized protein</fullName>
    </submittedName>
</protein>